<dbReference type="GO" id="GO:0007548">
    <property type="term" value="P:sex differentiation"/>
    <property type="evidence" value="ECO:0007669"/>
    <property type="project" value="TreeGrafter"/>
</dbReference>
<dbReference type="PROSITE" id="PS50809">
    <property type="entry name" value="DM_2"/>
    <property type="match status" value="2"/>
</dbReference>
<dbReference type="GO" id="GO:0046872">
    <property type="term" value="F:metal ion binding"/>
    <property type="evidence" value="ECO:0007669"/>
    <property type="project" value="UniProtKB-KW"/>
</dbReference>
<dbReference type="PANTHER" id="PTHR12322:SF118">
    <property type="entry name" value="DM DOMAIN-CONTAINING PROTEIN"/>
    <property type="match status" value="1"/>
</dbReference>
<dbReference type="EMBL" id="CAJFCJ010000004">
    <property type="protein sequence ID" value="CAD5113700.1"/>
    <property type="molecule type" value="Genomic_DNA"/>
</dbReference>
<dbReference type="InterPro" id="IPR026607">
    <property type="entry name" value="DMRT"/>
</dbReference>
<dbReference type="SUPFAM" id="SSF82927">
    <property type="entry name" value="Cysteine-rich DNA binding domain, (DM domain)"/>
    <property type="match status" value="2"/>
</dbReference>
<dbReference type="GO" id="GO:0000978">
    <property type="term" value="F:RNA polymerase II cis-regulatory region sequence-specific DNA binding"/>
    <property type="evidence" value="ECO:0007669"/>
    <property type="project" value="TreeGrafter"/>
</dbReference>
<dbReference type="Proteomes" id="UP000549394">
    <property type="component" value="Unassembled WGS sequence"/>
</dbReference>
<dbReference type="Pfam" id="PF00751">
    <property type="entry name" value="DM"/>
    <property type="match status" value="2"/>
</dbReference>
<comment type="subcellular location">
    <subcellularLocation>
        <location evidence="5">Nucleus</location>
    </subcellularLocation>
</comment>
<keyword evidence="1 5" id="KW-0479">Metal-binding</keyword>
<dbReference type="InterPro" id="IPR036407">
    <property type="entry name" value="DM_DNA-bd_sf"/>
</dbReference>
<keyword evidence="3 5" id="KW-0238">DNA-binding</keyword>
<dbReference type="PROSITE" id="PS40000">
    <property type="entry name" value="DM_1"/>
    <property type="match status" value="2"/>
</dbReference>
<protein>
    <submittedName>
        <fullName evidence="7">DgyrCDS2861</fullName>
    </submittedName>
</protein>
<sequence length="229" mass="26886">MEKNYKRETKCSRCRNHGVDSLRRGHKWRCQFQHCTCPKCSLIIERNITQLALKKKQKRENFDSCLTVDNEDEGSVLESNSLDGEEMTKRRKKPLCQRCKAHNEIAYLKYHKNSCKYQFCQCEKCRLISQHRRVMANQVWLLRQQKLSAEMSDQPIPSNFLTTSERQDNQPTIMETTPTYNTNNNNSTLFQNISPPPPPTLQPENMPTHPLDSYTQLMLRIPPLEYHGP</sequence>
<dbReference type="OrthoDB" id="6162476at2759"/>
<evidence type="ECO:0000256" key="3">
    <source>
        <dbReference type="ARBA" id="ARBA00023125"/>
    </source>
</evidence>
<evidence type="ECO:0000256" key="1">
    <source>
        <dbReference type="ARBA" id="ARBA00022723"/>
    </source>
</evidence>
<name>A0A7I8VDF6_9ANNE</name>
<evidence type="ECO:0000259" key="6">
    <source>
        <dbReference type="PROSITE" id="PS50809"/>
    </source>
</evidence>
<dbReference type="SMART" id="SM00301">
    <property type="entry name" value="DM"/>
    <property type="match status" value="2"/>
</dbReference>
<gene>
    <name evidence="7" type="ORF">DGYR_LOCUS2649</name>
</gene>
<evidence type="ECO:0000313" key="7">
    <source>
        <dbReference type="EMBL" id="CAD5113700.1"/>
    </source>
</evidence>
<comment type="caution">
    <text evidence="7">The sequence shown here is derived from an EMBL/GenBank/DDBJ whole genome shotgun (WGS) entry which is preliminary data.</text>
</comment>
<keyword evidence="8" id="KW-1185">Reference proteome</keyword>
<keyword evidence="2 5" id="KW-0862">Zinc</keyword>
<feature type="domain" description="DM" evidence="6">
    <location>
        <begin position="11"/>
        <end position="59"/>
    </location>
</feature>
<evidence type="ECO:0000256" key="5">
    <source>
        <dbReference type="PROSITE-ProRule" id="PRU00070"/>
    </source>
</evidence>
<keyword evidence="4 5" id="KW-0539">Nucleus</keyword>
<evidence type="ECO:0000313" key="8">
    <source>
        <dbReference type="Proteomes" id="UP000549394"/>
    </source>
</evidence>
<reference evidence="7 8" key="1">
    <citation type="submission" date="2020-08" db="EMBL/GenBank/DDBJ databases">
        <authorList>
            <person name="Hejnol A."/>
        </authorList>
    </citation>
    <scope>NUCLEOTIDE SEQUENCE [LARGE SCALE GENOMIC DNA]</scope>
</reference>
<evidence type="ECO:0000256" key="4">
    <source>
        <dbReference type="ARBA" id="ARBA00023242"/>
    </source>
</evidence>
<feature type="domain" description="DM" evidence="6">
    <location>
        <begin position="96"/>
        <end position="143"/>
    </location>
</feature>
<evidence type="ECO:0000256" key="2">
    <source>
        <dbReference type="ARBA" id="ARBA00022833"/>
    </source>
</evidence>
<dbReference type="PANTHER" id="PTHR12322">
    <property type="entry name" value="DOUBLESEX AND MAB-3 RELATED TRANSCRIPTION FACTOR DMRT"/>
    <property type="match status" value="1"/>
</dbReference>
<dbReference type="InterPro" id="IPR001275">
    <property type="entry name" value="DM_DNA-bd"/>
</dbReference>
<feature type="DNA-binding region" description="DM" evidence="5">
    <location>
        <begin position="96"/>
        <end position="143"/>
    </location>
</feature>
<dbReference type="AlphaFoldDB" id="A0A7I8VDF6"/>
<accession>A0A7I8VDF6</accession>
<feature type="DNA-binding region" description="DM" evidence="5">
    <location>
        <begin position="11"/>
        <end position="59"/>
    </location>
</feature>
<proteinExistence type="predicted"/>
<dbReference type="Gene3D" id="4.10.1040.10">
    <property type="entry name" value="DM DNA-binding domain"/>
    <property type="match status" value="2"/>
</dbReference>
<organism evidence="7 8">
    <name type="scientific">Dimorphilus gyrociliatus</name>
    <dbReference type="NCBI Taxonomy" id="2664684"/>
    <lineage>
        <taxon>Eukaryota</taxon>
        <taxon>Metazoa</taxon>
        <taxon>Spiralia</taxon>
        <taxon>Lophotrochozoa</taxon>
        <taxon>Annelida</taxon>
        <taxon>Polychaeta</taxon>
        <taxon>Polychaeta incertae sedis</taxon>
        <taxon>Dinophilidae</taxon>
        <taxon>Dimorphilus</taxon>
    </lineage>
</organism>
<dbReference type="GO" id="GO:0000981">
    <property type="term" value="F:DNA-binding transcription factor activity, RNA polymerase II-specific"/>
    <property type="evidence" value="ECO:0007669"/>
    <property type="project" value="TreeGrafter"/>
</dbReference>
<dbReference type="GO" id="GO:0005634">
    <property type="term" value="C:nucleus"/>
    <property type="evidence" value="ECO:0007669"/>
    <property type="project" value="UniProtKB-SubCell"/>
</dbReference>